<dbReference type="InterPro" id="IPR050833">
    <property type="entry name" value="Poly_Biosynth_Transport"/>
</dbReference>
<feature type="transmembrane region" description="Helical" evidence="7">
    <location>
        <begin position="440"/>
        <end position="465"/>
    </location>
</feature>
<dbReference type="PANTHER" id="PTHR30250">
    <property type="entry name" value="PST FAMILY PREDICTED COLANIC ACID TRANSPORTER"/>
    <property type="match status" value="1"/>
</dbReference>
<evidence type="ECO:0000256" key="7">
    <source>
        <dbReference type="SAM" id="Phobius"/>
    </source>
</evidence>
<keyword evidence="6 7" id="KW-0472">Membrane</keyword>
<dbReference type="PANTHER" id="PTHR30250:SF10">
    <property type="entry name" value="LIPOPOLYSACCHARIDE BIOSYNTHESIS PROTEIN WZXC"/>
    <property type="match status" value="1"/>
</dbReference>
<feature type="transmembrane region" description="Helical" evidence="7">
    <location>
        <begin position="382"/>
        <end position="400"/>
    </location>
</feature>
<evidence type="ECO:0000256" key="5">
    <source>
        <dbReference type="ARBA" id="ARBA00022989"/>
    </source>
</evidence>
<keyword evidence="9" id="KW-1185">Reference proteome</keyword>
<sequence length="482" mass="50821">MSALSDVAAKGTAVSVGAQLVRFVLQIGSMIVLARLLVPADFGLVAMVTAVIGVAEIVRDLGLSTAAIQARTLSEAERSNLFWANTALGTACAGIALALTPVIVAIYDEPRLSQVVPPLAAVFVLSGLDTQLRADLARSLRFRSLATSDVISQGTGMLAAVLLALAGAGFWALVAQPVVAAFMSLVVNAVNCRWVPGRPRRSVSIRPFLRFGVRLMGTQALSYGTKNIDNIALGAVWGPASLGLYSRAYQLLMTPLNQINTPLTRVAVPILSKLQDDKDTFVRYAGRAQLVGCYVTATMLIVAAALADPLISLLFGDTWEGLAPIFALLALGGVFRSISQLSYWLFLATGRTGSMLRLDVWCQPLMMIVIVAGVPWGPEGVAIGHLVAYSSYWVVSLIAVGRVTGMSVRPLFIKAVTAVGLVGVPSAAAAWGATHLVGPAWAQLAVGCVAAVAVIGLVALVLPVVRRDLAFLLEFLRRAVRR</sequence>
<protein>
    <submittedName>
        <fullName evidence="8">Lipopolysaccharide biosynthesis protein</fullName>
    </submittedName>
</protein>
<organism evidence="8 9">
    <name type="scientific">Pengzhenrongella sicca</name>
    <dbReference type="NCBI Taxonomy" id="2819238"/>
    <lineage>
        <taxon>Bacteria</taxon>
        <taxon>Bacillati</taxon>
        <taxon>Actinomycetota</taxon>
        <taxon>Actinomycetes</taxon>
        <taxon>Micrococcales</taxon>
        <taxon>Pengzhenrongella</taxon>
    </lineage>
</organism>
<feature type="transmembrane region" description="Helical" evidence="7">
    <location>
        <begin position="412"/>
        <end position="434"/>
    </location>
</feature>
<feature type="transmembrane region" description="Helical" evidence="7">
    <location>
        <begin position="321"/>
        <end position="346"/>
    </location>
</feature>
<feature type="transmembrane region" description="Helical" evidence="7">
    <location>
        <begin position="291"/>
        <end position="315"/>
    </location>
</feature>
<comment type="subcellular location">
    <subcellularLocation>
        <location evidence="1">Cell membrane</location>
        <topology evidence="1">Multi-pass membrane protein</topology>
    </subcellularLocation>
</comment>
<evidence type="ECO:0000313" key="9">
    <source>
        <dbReference type="Proteomes" id="UP000663937"/>
    </source>
</evidence>
<keyword evidence="4 7" id="KW-0812">Transmembrane</keyword>
<dbReference type="EMBL" id="CP071868">
    <property type="protein sequence ID" value="QTE28904.1"/>
    <property type="molecule type" value="Genomic_DNA"/>
</dbReference>
<accession>A0A8A4ZAK8</accession>
<dbReference type="RefSeq" id="WP_227423153.1">
    <property type="nucleotide sequence ID" value="NZ_CP071868.1"/>
</dbReference>
<evidence type="ECO:0000256" key="2">
    <source>
        <dbReference type="ARBA" id="ARBA00007430"/>
    </source>
</evidence>
<keyword evidence="3" id="KW-1003">Cell membrane</keyword>
<keyword evidence="5 7" id="KW-1133">Transmembrane helix</keyword>
<proteinExistence type="inferred from homology"/>
<evidence type="ECO:0000256" key="3">
    <source>
        <dbReference type="ARBA" id="ARBA00022475"/>
    </source>
</evidence>
<feature type="transmembrane region" description="Helical" evidence="7">
    <location>
        <begin position="150"/>
        <end position="172"/>
    </location>
</feature>
<dbReference type="GO" id="GO:0005886">
    <property type="term" value="C:plasma membrane"/>
    <property type="evidence" value="ECO:0007669"/>
    <property type="project" value="UniProtKB-SubCell"/>
</dbReference>
<evidence type="ECO:0000256" key="6">
    <source>
        <dbReference type="ARBA" id="ARBA00023136"/>
    </source>
</evidence>
<reference evidence="8" key="1">
    <citation type="submission" date="2021-03" db="EMBL/GenBank/DDBJ databases">
        <title>Pengzhenrongella sicca gen. nov., sp. nov., a new member of suborder Micrococcineae isolated from High-Arctic tundra soil.</title>
        <authorList>
            <person name="Peng F."/>
        </authorList>
    </citation>
    <scope>NUCLEOTIDE SEQUENCE</scope>
    <source>
        <strain evidence="8">LRZ-2</strain>
    </source>
</reference>
<comment type="similarity">
    <text evidence="2">Belongs to the polysaccharide synthase family.</text>
</comment>
<evidence type="ECO:0000256" key="1">
    <source>
        <dbReference type="ARBA" id="ARBA00004651"/>
    </source>
</evidence>
<dbReference type="KEGG" id="psic:J4E96_16480"/>
<feature type="transmembrane region" description="Helical" evidence="7">
    <location>
        <begin position="82"/>
        <end position="106"/>
    </location>
</feature>
<feature type="transmembrane region" description="Helical" evidence="7">
    <location>
        <begin position="358"/>
        <end position="376"/>
    </location>
</feature>
<dbReference type="Proteomes" id="UP000663937">
    <property type="component" value="Chromosome"/>
</dbReference>
<dbReference type="CDD" id="cd13127">
    <property type="entry name" value="MATE_tuaB_like"/>
    <property type="match status" value="1"/>
</dbReference>
<evidence type="ECO:0000313" key="8">
    <source>
        <dbReference type="EMBL" id="QTE28904.1"/>
    </source>
</evidence>
<name>A0A8A4ZAK8_9MICO</name>
<gene>
    <name evidence="8" type="ORF">J4E96_16480</name>
</gene>
<evidence type="ECO:0000256" key="4">
    <source>
        <dbReference type="ARBA" id="ARBA00022692"/>
    </source>
</evidence>
<dbReference type="Pfam" id="PF13440">
    <property type="entry name" value="Polysacc_synt_3"/>
    <property type="match status" value="1"/>
</dbReference>
<dbReference type="AlphaFoldDB" id="A0A8A4ZAK8"/>